<dbReference type="SUPFAM" id="SSF81660">
    <property type="entry name" value="Metal cation-transporting ATPase, ATP-binding domain N"/>
    <property type="match status" value="1"/>
</dbReference>
<reference evidence="2" key="1">
    <citation type="submission" date="2016-10" db="EMBL/GenBank/DDBJ databases">
        <authorList>
            <person name="Varghese N."/>
            <person name="Submissions S."/>
        </authorList>
    </citation>
    <scope>NUCLEOTIDE SEQUENCE [LARGE SCALE GENOMIC DNA]</scope>
    <source>
        <strain evidence="2">DSM 18168</strain>
    </source>
</reference>
<organism evidence="1 2">
    <name type="scientific">Xenorhabdus koppenhoeferi</name>
    <dbReference type="NCBI Taxonomy" id="351659"/>
    <lineage>
        <taxon>Bacteria</taxon>
        <taxon>Pseudomonadati</taxon>
        <taxon>Pseudomonadota</taxon>
        <taxon>Gammaproteobacteria</taxon>
        <taxon>Enterobacterales</taxon>
        <taxon>Morganellaceae</taxon>
        <taxon>Xenorhabdus</taxon>
    </lineage>
</organism>
<dbReference type="Pfam" id="PF13246">
    <property type="entry name" value="Cation_ATPase"/>
    <property type="match status" value="1"/>
</dbReference>
<sequence length="116" mass="13244">MKVEIQISILYAATEKLMSYYLILSDPVSQFLHIVCIKKHQLVDGSVVQELLSVCSYIKIEEKIISLTEESRNNVVQLVSRYNGQGFRVLILVTRELSTDGANYPLFITDEKAMMQ</sequence>
<gene>
    <name evidence="1" type="ORF">SAMN05421784_10257</name>
</gene>
<dbReference type="InterPro" id="IPR023299">
    <property type="entry name" value="ATPase_P-typ_cyto_dom_N"/>
</dbReference>
<dbReference type="Proteomes" id="UP000242496">
    <property type="component" value="Unassembled WGS sequence"/>
</dbReference>
<accession>A0A1I7EXG1</accession>
<dbReference type="AlphaFoldDB" id="A0A1I7EXG1"/>
<evidence type="ECO:0000313" key="2">
    <source>
        <dbReference type="Proteomes" id="UP000242496"/>
    </source>
</evidence>
<dbReference type="STRING" id="351659.SAMN05421784_10257"/>
<dbReference type="GO" id="GO:0000166">
    <property type="term" value="F:nucleotide binding"/>
    <property type="evidence" value="ECO:0007669"/>
    <property type="project" value="InterPro"/>
</dbReference>
<dbReference type="RefSeq" id="WP_092547618.1">
    <property type="nucleotide sequence ID" value="NZ_CAWRBG010000045.1"/>
</dbReference>
<dbReference type="EMBL" id="FPBJ01000002">
    <property type="protein sequence ID" value="SFU28612.1"/>
    <property type="molecule type" value="Genomic_DNA"/>
</dbReference>
<keyword evidence="2" id="KW-1185">Reference proteome</keyword>
<name>A0A1I7EXG1_9GAMM</name>
<proteinExistence type="predicted"/>
<dbReference type="Gene3D" id="3.40.1110.10">
    <property type="entry name" value="Calcium-transporting ATPase, cytoplasmic domain N"/>
    <property type="match status" value="1"/>
</dbReference>
<dbReference type="OrthoDB" id="9814270at2"/>
<protein>
    <submittedName>
        <fullName evidence="1">Uncharacterized protein</fullName>
    </submittedName>
</protein>
<evidence type="ECO:0000313" key="1">
    <source>
        <dbReference type="EMBL" id="SFU28612.1"/>
    </source>
</evidence>